<dbReference type="GO" id="GO:0016787">
    <property type="term" value="F:hydrolase activity"/>
    <property type="evidence" value="ECO:0007669"/>
    <property type="project" value="UniProtKB-KW"/>
</dbReference>
<dbReference type="EMBL" id="QZKI01000075">
    <property type="protein sequence ID" value="RJP70052.1"/>
    <property type="molecule type" value="Genomic_DNA"/>
</dbReference>
<name>A0A419EYE3_9BACT</name>
<feature type="binding site" evidence="3">
    <location>
        <position position="364"/>
    </location>
    <ligand>
        <name>Mn(2+)</name>
        <dbReference type="ChEBI" id="CHEBI:29035"/>
        <label>2</label>
    </ligand>
</feature>
<feature type="binding site" evidence="3">
    <location>
        <position position="103"/>
    </location>
    <ligand>
        <name>Mn(2+)</name>
        <dbReference type="ChEBI" id="CHEBI:29035"/>
        <label>2</label>
    </ligand>
</feature>
<dbReference type="InterPro" id="IPR002933">
    <property type="entry name" value="Peptidase_M20"/>
</dbReference>
<dbReference type="SUPFAM" id="SSF53187">
    <property type="entry name" value="Zn-dependent exopeptidases"/>
    <property type="match status" value="1"/>
</dbReference>
<keyword evidence="2 5" id="KW-0378">Hydrolase</keyword>
<dbReference type="InterPro" id="IPR017439">
    <property type="entry name" value="Amidohydrolase"/>
</dbReference>
<dbReference type="InterPro" id="IPR011650">
    <property type="entry name" value="Peptidase_M20_dimer"/>
</dbReference>
<feature type="domain" description="Peptidase M20 dimerisation" evidence="4">
    <location>
        <begin position="191"/>
        <end position="280"/>
    </location>
</feature>
<comment type="caution">
    <text evidence="5">The sequence shown here is derived from an EMBL/GenBank/DDBJ whole genome shotgun (WGS) entry which is preliminary data.</text>
</comment>
<comment type="cofactor">
    <cofactor evidence="3">
        <name>Mn(2+)</name>
        <dbReference type="ChEBI" id="CHEBI:29035"/>
    </cofactor>
    <text evidence="3">The Mn(2+) ion enhances activity.</text>
</comment>
<sequence>MKTLIREQAGKLFDWLVETRRDLHAHPELGLQEVRTSARVAEELGKLGLEVKTGIGTTGVVGLLRGTSPGGTIAIRADMDALPITEETGLPFASQNEGLMHACGHDGHVAMALGAARVLSNLRERIRGNVKFIMQPAEENYGGARDMVAEGALENPKVDAIIALHVDVHEPVGKLVIKSGPVGAAADVFMVSINGKGGHGSEPQACIDPIHIAAHAIIAIQTMIPRKLDAREPVVVSVCSIQGGTAFNVIPDSVHFGGTVRTLSRERRAEMPKRLEEIVRGTTSTFGATYDFTYIHGAPVTSNEPGMTELMRSVASELWGIESVIEMDKPHMGSEDYSYYLIRAPGAMGMLGARKTGAPHYPAHHPKFDFDEGCLPLGVELLAATAIKYLNGVL</sequence>
<accession>A0A419EYE3</accession>
<dbReference type="SUPFAM" id="SSF55031">
    <property type="entry name" value="Bacterial exopeptidase dimerisation domain"/>
    <property type="match status" value="1"/>
</dbReference>
<dbReference type="Gene3D" id="3.40.630.10">
    <property type="entry name" value="Zn peptidases"/>
    <property type="match status" value="1"/>
</dbReference>
<dbReference type="PANTHER" id="PTHR11014">
    <property type="entry name" value="PEPTIDASE M20 FAMILY MEMBER"/>
    <property type="match status" value="1"/>
</dbReference>
<evidence type="ECO:0000256" key="2">
    <source>
        <dbReference type="ARBA" id="ARBA00022801"/>
    </source>
</evidence>
<gene>
    <name evidence="5" type="ORF">C4532_09900</name>
</gene>
<dbReference type="Pfam" id="PF01546">
    <property type="entry name" value="Peptidase_M20"/>
    <property type="match status" value="1"/>
</dbReference>
<dbReference type="AlphaFoldDB" id="A0A419EYE3"/>
<dbReference type="NCBIfam" id="TIGR01891">
    <property type="entry name" value="amidohydrolases"/>
    <property type="match status" value="1"/>
</dbReference>
<evidence type="ECO:0000256" key="3">
    <source>
        <dbReference type="PIRSR" id="PIRSR005962-1"/>
    </source>
</evidence>
<evidence type="ECO:0000313" key="6">
    <source>
        <dbReference type="Proteomes" id="UP000285961"/>
    </source>
</evidence>
<dbReference type="InterPro" id="IPR036264">
    <property type="entry name" value="Bact_exopeptidase_dim_dom"/>
</dbReference>
<comment type="similarity">
    <text evidence="1">Belongs to the peptidase M20 family.</text>
</comment>
<dbReference type="PIRSF" id="PIRSF005962">
    <property type="entry name" value="Pept_M20D_amidohydro"/>
    <property type="match status" value="1"/>
</dbReference>
<organism evidence="5 6">
    <name type="scientific">Candidatus Abyssobacteria bacterium SURF_17</name>
    <dbReference type="NCBI Taxonomy" id="2093361"/>
    <lineage>
        <taxon>Bacteria</taxon>
        <taxon>Pseudomonadati</taxon>
        <taxon>Candidatus Hydrogenedentota</taxon>
        <taxon>Candidatus Abyssobacteria</taxon>
    </lineage>
</organism>
<dbReference type="Proteomes" id="UP000285961">
    <property type="component" value="Unassembled WGS sequence"/>
</dbReference>
<evidence type="ECO:0000313" key="5">
    <source>
        <dbReference type="EMBL" id="RJP70052.1"/>
    </source>
</evidence>
<keyword evidence="3" id="KW-0479">Metal-binding</keyword>
<feature type="binding site" evidence="3">
    <location>
        <position position="139"/>
    </location>
    <ligand>
        <name>Mn(2+)</name>
        <dbReference type="ChEBI" id="CHEBI:29035"/>
        <label>2</label>
    </ligand>
</feature>
<evidence type="ECO:0000259" key="4">
    <source>
        <dbReference type="Pfam" id="PF07687"/>
    </source>
</evidence>
<dbReference type="CDD" id="cd03886">
    <property type="entry name" value="M20_Acy1"/>
    <property type="match status" value="1"/>
</dbReference>
<dbReference type="Pfam" id="PF07687">
    <property type="entry name" value="M20_dimer"/>
    <property type="match status" value="1"/>
</dbReference>
<dbReference type="PANTHER" id="PTHR11014:SF63">
    <property type="entry name" value="METALLOPEPTIDASE, PUTATIVE (AFU_ORTHOLOGUE AFUA_6G09600)-RELATED"/>
    <property type="match status" value="1"/>
</dbReference>
<evidence type="ECO:0000256" key="1">
    <source>
        <dbReference type="ARBA" id="ARBA00006153"/>
    </source>
</evidence>
<feature type="binding site" evidence="3">
    <location>
        <position position="105"/>
    </location>
    <ligand>
        <name>Mn(2+)</name>
        <dbReference type="ChEBI" id="CHEBI:29035"/>
        <label>2</label>
    </ligand>
</feature>
<feature type="binding site" evidence="3">
    <location>
        <position position="165"/>
    </location>
    <ligand>
        <name>Mn(2+)</name>
        <dbReference type="ChEBI" id="CHEBI:29035"/>
        <label>2</label>
    </ligand>
</feature>
<reference evidence="5 6" key="1">
    <citation type="journal article" date="2017" name="ISME J.">
        <title>Energy and carbon metabolisms in a deep terrestrial subsurface fluid microbial community.</title>
        <authorList>
            <person name="Momper L."/>
            <person name="Jungbluth S.P."/>
            <person name="Lee M.D."/>
            <person name="Amend J.P."/>
        </authorList>
    </citation>
    <scope>NUCLEOTIDE SEQUENCE [LARGE SCALE GENOMIC DNA]</scope>
    <source>
        <strain evidence="5">SURF_17</strain>
    </source>
</reference>
<protein>
    <submittedName>
        <fullName evidence="5">Amidohydrolase</fullName>
    </submittedName>
</protein>
<proteinExistence type="inferred from homology"/>
<dbReference type="Gene3D" id="3.30.70.360">
    <property type="match status" value="1"/>
</dbReference>
<dbReference type="FunFam" id="3.30.70.360:FF:000014">
    <property type="entry name" value="N-acyl-L-amino acid amidohydrolase"/>
    <property type="match status" value="1"/>
</dbReference>
<dbReference type="GO" id="GO:0046872">
    <property type="term" value="F:metal ion binding"/>
    <property type="evidence" value="ECO:0007669"/>
    <property type="project" value="UniProtKB-KW"/>
</dbReference>
<keyword evidence="3" id="KW-0464">Manganese</keyword>